<dbReference type="InterPro" id="IPR058624">
    <property type="entry name" value="MdtA-like_HH"/>
</dbReference>
<keyword evidence="4" id="KW-0732">Signal</keyword>
<keyword evidence="10" id="KW-1185">Reference proteome</keyword>
<evidence type="ECO:0000259" key="6">
    <source>
        <dbReference type="Pfam" id="PF25917"/>
    </source>
</evidence>
<evidence type="ECO:0000259" key="8">
    <source>
        <dbReference type="Pfam" id="PF25967"/>
    </source>
</evidence>
<dbReference type="InterPro" id="IPR006143">
    <property type="entry name" value="RND_pump_MFP"/>
</dbReference>
<dbReference type="EMBL" id="JAJOZR010000008">
    <property type="protein sequence ID" value="MCD7110159.1"/>
    <property type="molecule type" value="Genomic_DNA"/>
</dbReference>
<dbReference type="SUPFAM" id="SSF111369">
    <property type="entry name" value="HlyD-like secretion proteins"/>
    <property type="match status" value="1"/>
</dbReference>
<dbReference type="AlphaFoldDB" id="A0A9X1NUG6"/>
<feature type="domain" description="Multidrug resistance protein MdtA-like C-terminal permuted SH3" evidence="8">
    <location>
        <begin position="303"/>
        <end position="365"/>
    </location>
</feature>
<feature type="region of interest" description="Disordered" evidence="3">
    <location>
        <begin position="369"/>
        <end position="434"/>
    </location>
</feature>
<accession>A0A9X1NUG6</accession>
<feature type="chain" id="PRO_5040971596" evidence="4">
    <location>
        <begin position="23"/>
        <end position="434"/>
    </location>
</feature>
<evidence type="ECO:0000256" key="3">
    <source>
        <dbReference type="SAM" id="MobiDB-lite"/>
    </source>
</evidence>
<dbReference type="PROSITE" id="PS51257">
    <property type="entry name" value="PROKAR_LIPOPROTEIN"/>
    <property type="match status" value="1"/>
</dbReference>
<gene>
    <name evidence="9" type="ORF">LRX75_14040</name>
</gene>
<dbReference type="GO" id="GO:0046677">
    <property type="term" value="P:response to antibiotic"/>
    <property type="evidence" value="ECO:0007669"/>
    <property type="project" value="TreeGrafter"/>
</dbReference>
<evidence type="ECO:0000313" key="10">
    <source>
        <dbReference type="Proteomes" id="UP001139089"/>
    </source>
</evidence>
<evidence type="ECO:0000256" key="4">
    <source>
        <dbReference type="SAM" id="SignalP"/>
    </source>
</evidence>
<dbReference type="PANTHER" id="PTHR30158:SF3">
    <property type="entry name" value="MULTIDRUG EFFLUX PUMP SUBUNIT ACRA-RELATED"/>
    <property type="match status" value="1"/>
</dbReference>
<dbReference type="InterPro" id="IPR058626">
    <property type="entry name" value="MdtA-like_b-barrel"/>
</dbReference>
<dbReference type="Gene3D" id="1.10.287.470">
    <property type="entry name" value="Helix hairpin bin"/>
    <property type="match status" value="1"/>
</dbReference>
<evidence type="ECO:0000313" key="9">
    <source>
        <dbReference type="EMBL" id="MCD7110159.1"/>
    </source>
</evidence>
<dbReference type="InterPro" id="IPR058627">
    <property type="entry name" value="MdtA-like_C"/>
</dbReference>
<comment type="caution">
    <text evidence="9">The sequence shown here is derived from an EMBL/GenBank/DDBJ whole genome shotgun (WGS) entry which is preliminary data.</text>
</comment>
<feature type="domain" description="Multidrug resistance protein MdtA-like beta-barrel" evidence="7">
    <location>
        <begin position="210"/>
        <end position="299"/>
    </location>
</feature>
<evidence type="ECO:0000256" key="2">
    <source>
        <dbReference type="ARBA" id="ARBA00009477"/>
    </source>
</evidence>
<protein>
    <submittedName>
        <fullName evidence="9">Efflux RND transporter periplasmic adaptor subunit</fullName>
    </submittedName>
</protein>
<dbReference type="RefSeq" id="WP_231815343.1">
    <property type="nucleotide sequence ID" value="NZ_JAJOZR010000008.1"/>
</dbReference>
<proteinExistence type="inferred from homology"/>
<feature type="domain" description="Multidrug resistance protein MdtA-like barrel-sandwich hybrid" evidence="6">
    <location>
        <begin position="63"/>
        <end position="206"/>
    </location>
</feature>
<dbReference type="FunFam" id="2.40.420.20:FF:000001">
    <property type="entry name" value="Efflux RND transporter periplasmic adaptor subunit"/>
    <property type="match status" value="1"/>
</dbReference>
<dbReference type="Gene3D" id="2.40.420.20">
    <property type="match status" value="1"/>
</dbReference>
<comment type="subcellular location">
    <subcellularLocation>
        <location evidence="1">Cell envelope</location>
    </subcellularLocation>
</comment>
<dbReference type="Pfam" id="PF25917">
    <property type="entry name" value="BSH_RND"/>
    <property type="match status" value="1"/>
</dbReference>
<sequence length="434" mass="45749">MRTNRLTLAALVISAAFLSACQQEESQAQGQPERPPSEVAVVTTKTEELPITNELPGRIAATRTAEVRPRVSGIVVERVFEQGTTVQQGDVLYRIDPKPFQVQVDSAEGTLARARAAQTQARNTADRQEQLRRSNVATQQNFDDAVALLAQADADVAIAEAGVASARLNLQYTNVTAPISGRIGRALITEGALVSQSGTENLATIQQLDPVYADFTQTATDVIRLRKALQDGQLMTDANEAAAQLVLDDGTPYPEKGRLLFSEAAVDETTGQITLRGEFANPNGDLLPGMYVRGLIQQGIERNAIAVPQQAIQRDTAGKALVYVVNGESKVEIRPVTTSRVVGDRWVISNGLKADEKIIVEGFQKVGPGAPVKAVDWNPQPAKPEGDAAPAAPTKPEGAPAGNDPAGAPAASADKPAAPEGGAKPAQAAPAQAK</sequence>
<dbReference type="Gene3D" id="2.40.50.100">
    <property type="match status" value="1"/>
</dbReference>
<evidence type="ECO:0000259" key="5">
    <source>
        <dbReference type="Pfam" id="PF25876"/>
    </source>
</evidence>
<feature type="signal peptide" evidence="4">
    <location>
        <begin position="1"/>
        <end position="22"/>
    </location>
</feature>
<dbReference type="GO" id="GO:0030313">
    <property type="term" value="C:cell envelope"/>
    <property type="evidence" value="ECO:0007669"/>
    <property type="project" value="UniProtKB-SubCell"/>
</dbReference>
<dbReference type="PANTHER" id="PTHR30158">
    <property type="entry name" value="ACRA/E-RELATED COMPONENT OF DRUG EFFLUX TRANSPORTER"/>
    <property type="match status" value="1"/>
</dbReference>
<dbReference type="GO" id="GO:0005886">
    <property type="term" value="C:plasma membrane"/>
    <property type="evidence" value="ECO:0007669"/>
    <property type="project" value="TreeGrafter"/>
</dbReference>
<dbReference type="InterPro" id="IPR058625">
    <property type="entry name" value="MdtA-like_BSH"/>
</dbReference>
<dbReference type="NCBIfam" id="TIGR01730">
    <property type="entry name" value="RND_mfp"/>
    <property type="match status" value="1"/>
</dbReference>
<comment type="similarity">
    <text evidence="2">Belongs to the membrane fusion protein (MFP) (TC 8.A.1) family.</text>
</comment>
<dbReference type="Pfam" id="PF25967">
    <property type="entry name" value="RND-MFP_C"/>
    <property type="match status" value="1"/>
</dbReference>
<dbReference type="Proteomes" id="UP001139089">
    <property type="component" value="Unassembled WGS sequence"/>
</dbReference>
<feature type="compositionally biased region" description="Low complexity" evidence="3">
    <location>
        <begin position="396"/>
        <end position="434"/>
    </location>
</feature>
<dbReference type="Pfam" id="PF25876">
    <property type="entry name" value="HH_MFP_RND"/>
    <property type="match status" value="1"/>
</dbReference>
<dbReference type="Gene3D" id="2.40.30.170">
    <property type="match status" value="1"/>
</dbReference>
<evidence type="ECO:0000259" key="7">
    <source>
        <dbReference type="Pfam" id="PF25944"/>
    </source>
</evidence>
<dbReference type="Pfam" id="PF25944">
    <property type="entry name" value="Beta-barrel_RND"/>
    <property type="match status" value="1"/>
</dbReference>
<evidence type="ECO:0000256" key="1">
    <source>
        <dbReference type="ARBA" id="ARBA00004196"/>
    </source>
</evidence>
<organism evidence="9 10">
    <name type="scientific">Rhizobium quercicola</name>
    <dbReference type="NCBI Taxonomy" id="2901226"/>
    <lineage>
        <taxon>Bacteria</taxon>
        <taxon>Pseudomonadati</taxon>
        <taxon>Pseudomonadota</taxon>
        <taxon>Alphaproteobacteria</taxon>
        <taxon>Hyphomicrobiales</taxon>
        <taxon>Rhizobiaceae</taxon>
        <taxon>Rhizobium/Agrobacterium group</taxon>
        <taxon>Rhizobium</taxon>
    </lineage>
</organism>
<reference evidence="9" key="1">
    <citation type="submission" date="2021-12" db="EMBL/GenBank/DDBJ databases">
        <authorList>
            <person name="Li Y."/>
        </authorList>
    </citation>
    <scope>NUCLEOTIDE SEQUENCE</scope>
    <source>
        <strain evidence="9">DKSPLA3</strain>
    </source>
</reference>
<feature type="domain" description="Multidrug resistance protein MdtA-like alpha-helical hairpin" evidence="5">
    <location>
        <begin position="104"/>
        <end position="173"/>
    </location>
</feature>
<name>A0A9X1NUG6_9HYPH</name>
<dbReference type="GO" id="GO:0022857">
    <property type="term" value="F:transmembrane transporter activity"/>
    <property type="evidence" value="ECO:0007669"/>
    <property type="project" value="InterPro"/>
</dbReference>